<dbReference type="InterPro" id="IPR007345">
    <property type="entry name" value="Polysacch_pyruvyl_Trfase"/>
</dbReference>
<keyword evidence="3" id="KW-1185">Reference proteome</keyword>
<dbReference type="Proteomes" id="UP000199595">
    <property type="component" value="Unassembled WGS sequence"/>
</dbReference>
<sequence>MIRKTNIINLFWWSSKHFENKSQENFGDAVGPYLIKKITGKNVRFIHPKKRKWNQKISKVLVTAGSILGQIDKNCIVWGSGLIIKDTKVPKATFLAVRGPLTRKHLLKQGCTVPEVYGDPAILLPQFYQPKTRKKYKIGIIPHYVDYDVVHNWYKNEKDILVINLLNDDIEAIIEQIVSCEKTVSSSLHGIIVSHAYHIPSCWVKFSENIFGDDIKYYDYFESVNIFNVKCYSLKKMNTTLGLLSYEFNTCDTSKIDEICNGLQIALLTLKFI</sequence>
<evidence type="ECO:0000259" key="1">
    <source>
        <dbReference type="Pfam" id="PF04230"/>
    </source>
</evidence>
<gene>
    <name evidence="2" type="ORF">SAMN05444411_102333</name>
</gene>
<dbReference type="EMBL" id="FNNJ01000002">
    <property type="protein sequence ID" value="SDW86264.1"/>
    <property type="molecule type" value="Genomic_DNA"/>
</dbReference>
<evidence type="ECO:0000313" key="3">
    <source>
        <dbReference type="Proteomes" id="UP000199595"/>
    </source>
</evidence>
<dbReference type="Pfam" id="PF04230">
    <property type="entry name" value="PS_pyruv_trans"/>
    <property type="match status" value="1"/>
</dbReference>
<protein>
    <submittedName>
        <fullName evidence="2">Polysaccharide pyruvyl transferase</fullName>
    </submittedName>
</protein>
<organism evidence="2 3">
    <name type="scientific">Lutibacter oricola</name>
    <dbReference type="NCBI Taxonomy" id="762486"/>
    <lineage>
        <taxon>Bacteria</taxon>
        <taxon>Pseudomonadati</taxon>
        <taxon>Bacteroidota</taxon>
        <taxon>Flavobacteriia</taxon>
        <taxon>Flavobacteriales</taxon>
        <taxon>Flavobacteriaceae</taxon>
        <taxon>Lutibacter</taxon>
    </lineage>
</organism>
<dbReference type="AlphaFoldDB" id="A0A1H2X193"/>
<dbReference type="RefSeq" id="WP_090121295.1">
    <property type="nucleotide sequence ID" value="NZ_FNNJ01000002.1"/>
</dbReference>
<feature type="domain" description="Polysaccharide pyruvyl transferase" evidence="1">
    <location>
        <begin position="41"/>
        <end position="204"/>
    </location>
</feature>
<proteinExistence type="predicted"/>
<keyword evidence="2" id="KW-0808">Transferase</keyword>
<name>A0A1H2X193_9FLAO</name>
<accession>A0A1H2X193</accession>
<dbReference type="OrthoDB" id="9803627at2"/>
<dbReference type="STRING" id="762486.SAMN05444411_102333"/>
<reference evidence="2 3" key="1">
    <citation type="submission" date="2016-10" db="EMBL/GenBank/DDBJ databases">
        <authorList>
            <person name="de Groot N.N."/>
        </authorList>
    </citation>
    <scope>NUCLEOTIDE SEQUENCE [LARGE SCALE GENOMIC DNA]</scope>
    <source>
        <strain evidence="2 3">DSM 24956</strain>
    </source>
</reference>
<dbReference type="GO" id="GO:0016740">
    <property type="term" value="F:transferase activity"/>
    <property type="evidence" value="ECO:0007669"/>
    <property type="project" value="UniProtKB-KW"/>
</dbReference>
<evidence type="ECO:0000313" key="2">
    <source>
        <dbReference type="EMBL" id="SDW86264.1"/>
    </source>
</evidence>